<feature type="compositionally biased region" description="Polar residues" evidence="1">
    <location>
        <begin position="18"/>
        <end position="38"/>
    </location>
</feature>
<organism evidence="2 3">
    <name type="scientific">Podospora fimiseda</name>
    <dbReference type="NCBI Taxonomy" id="252190"/>
    <lineage>
        <taxon>Eukaryota</taxon>
        <taxon>Fungi</taxon>
        <taxon>Dikarya</taxon>
        <taxon>Ascomycota</taxon>
        <taxon>Pezizomycotina</taxon>
        <taxon>Sordariomycetes</taxon>
        <taxon>Sordariomycetidae</taxon>
        <taxon>Sordariales</taxon>
        <taxon>Podosporaceae</taxon>
        <taxon>Podospora</taxon>
    </lineage>
</organism>
<reference evidence="2" key="1">
    <citation type="journal article" date="2023" name="Mol. Phylogenet. Evol.">
        <title>Genome-scale phylogeny and comparative genomics of the fungal order Sordariales.</title>
        <authorList>
            <person name="Hensen N."/>
            <person name="Bonometti L."/>
            <person name="Westerberg I."/>
            <person name="Brannstrom I.O."/>
            <person name="Guillou S."/>
            <person name="Cros-Aarteil S."/>
            <person name="Calhoun S."/>
            <person name="Haridas S."/>
            <person name="Kuo A."/>
            <person name="Mondo S."/>
            <person name="Pangilinan J."/>
            <person name="Riley R."/>
            <person name="LaButti K."/>
            <person name="Andreopoulos B."/>
            <person name="Lipzen A."/>
            <person name="Chen C."/>
            <person name="Yan M."/>
            <person name="Daum C."/>
            <person name="Ng V."/>
            <person name="Clum A."/>
            <person name="Steindorff A."/>
            <person name="Ohm R.A."/>
            <person name="Martin F."/>
            <person name="Silar P."/>
            <person name="Natvig D.O."/>
            <person name="Lalanne C."/>
            <person name="Gautier V."/>
            <person name="Ament-Velasquez S.L."/>
            <person name="Kruys A."/>
            <person name="Hutchinson M.I."/>
            <person name="Powell A.J."/>
            <person name="Barry K."/>
            <person name="Miller A.N."/>
            <person name="Grigoriev I.V."/>
            <person name="Debuchy R."/>
            <person name="Gladieux P."/>
            <person name="Hiltunen Thoren M."/>
            <person name="Johannesson H."/>
        </authorList>
    </citation>
    <scope>NUCLEOTIDE SEQUENCE</scope>
    <source>
        <strain evidence="2">CBS 990.96</strain>
    </source>
</reference>
<comment type="caution">
    <text evidence="2">The sequence shown here is derived from an EMBL/GenBank/DDBJ whole genome shotgun (WGS) entry which is preliminary data.</text>
</comment>
<feature type="region of interest" description="Disordered" evidence="1">
    <location>
        <begin position="1"/>
        <end position="39"/>
    </location>
</feature>
<accession>A0AAN7BT68</accession>
<keyword evidence="3" id="KW-1185">Reference proteome</keyword>
<evidence type="ECO:0000313" key="3">
    <source>
        <dbReference type="Proteomes" id="UP001301958"/>
    </source>
</evidence>
<evidence type="ECO:0000256" key="1">
    <source>
        <dbReference type="SAM" id="MobiDB-lite"/>
    </source>
</evidence>
<sequence>MSGSPTPTSVGPAAMSAKSDNSSDSPATSVTQEESSSGPLDGNPLVEFYLNTCWLYSPTAVGHIIDTLYALEHPEVEIVFQTEWNWFRVICHDADQKSIRLQFYKLVKEITKDAFHGDFSSLIGHDGYLKHGGVNNQWIIGVNEVTSIRRIRAKNYDTYRYPVAIDKFPYKEVWEHGNEDGQVVHLDDFLTEDQRLKLQSQHNVTITHDLTGNTLYIGGHDQVAVYETQKKLRVMLSAKTIQISAGRFEHLLYAENWDDPEVPFTADMRYMTNIEPKLTSSTLIDGAKVRNMDRAYERMYKMGVSIRLCEYSMWKSFYVSTFGPSVRGRSDNRQDSTLGNHPYLLGNRPLTSTKKKEEIVEVPTSPNRSGQCGIDEWIAGIPDSAALGSPSLDPNSPPPFDTEQDEIDYYSWIAEEKVAEEKLIDVDNPAPEELINLESPRKPSANASKCCITDDDLVFDPFKADLGYLTNLVNRMSVEHQNPALDANVDLIELGDSQTDTFKRYNDPDAPKHETMGQQAQHGSHPDLIDLDDASLGWMPPEGFERDLENALKRLLISSPFRAGILQLKAEFGRAILGDVDESALAFNRPDVRSNGWRKWEILNKLNVVSSVVSPVEQRNRIHFTKILTCSGADVEDLIGMTNIFDEGKRLWLSETQKSWTVYSFRCISVVENKICQFVIEIEDHGPASNSPMHMHINIKPVHPAHDEDGVTPLYVHAIRCNWDLRFMLTHVDFKKMDDIFGQFAKRLFRGLEIKWDKGPNLKFSIPMSSVSITHVRVLTKWRHLSPDKESALEITEVEQLLLEQLPYDPSSPDGMLRKDYHARPYDPETSKKMKGNGDPVRWYEAAVVSTVLERSFRQNMFIVPGEKAEWEVTNLQASKSFPSLYQSVLTMIRLMDKIGGDNDNGRGNKLWDTVARPNSDNPVVGMPKPRVPPPVPEIAWKPKESLDAGKKEEQDDKEVKYF</sequence>
<dbReference type="AlphaFoldDB" id="A0AAN7BT68"/>
<dbReference type="Proteomes" id="UP001301958">
    <property type="component" value="Unassembled WGS sequence"/>
</dbReference>
<reference evidence="2" key="2">
    <citation type="submission" date="2023-05" db="EMBL/GenBank/DDBJ databases">
        <authorList>
            <consortium name="Lawrence Berkeley National Laboratory"/>
            <person name="Steindorff A."/>
            <person name="Hensen N."/>
            <person name="Bonometti L."/>
            <person name="Westerberg I."/>
            <person name="Brannstrom I.O."/>
            <person name="Guillou S."/>
            <person name="Cros-Aarteil S."/>
            <person name="Calhoun S."/>
            <person name="Haridas S."/>
            <person name="Kuo A."/>
            <person name="Mondo S."/>
            <person name="Pangilinan J."/>
            <person name="Riley R."/>
            <person name="Labutti K."/>
            <person name="Andreopoulos B."/>
            <person name="Lipzen A."/>
            <person name="Chen C."/>
            <person name="Yanf M."/>
            <person name="Daum C."/>
            <person name="Ng V."/>
            <person name="Clum A."/>
            <person name="Ohm R."/>
            <person name="Martin F."/>
            <person name="Silar P."/>
            <person name="Natvig D."/>
            <person name="Lalanne C."/>
            <person name="Gautier V."/>
            <person name="Ament-Velasquez S.L."/>
            <person name="Kruys A."/>
            <person name="Hutchinson M.I."/>
            <person name="Powell A.J."/>
            <person name="Barry K."/>
            <person name="Miller A.N."/>
            <person name="Grigoriev I.V."/>
            <person name="Debuchy R."/>
            <person name="Gladieux P."/>
            <person name="Thoren M.H."/>
            <person name="Johannesson H."/>
        </authorList>
    </citation>
    <scope>NUCLEOTIDE SEQUENCE</scope>
    <source>
        <strain evidence="2">CBS 990.96</strain>
    </source>
</reference>
<feature type="region of interest" description="Disordered" evidence="1">
    <location>
        <begin position="328"/>
        <end position="347"/>
    </location>
</feature>
<name>A0AAN7BT68_9PEZI</name>
<evidence type="ECO:0000313" key="2">
    <source>
        <dbReference type="EMBL" id="KAK4229094.1"/>
    </source>
</evidence>
<proteinExistence type="predicted"/>
<dbReference type="EMBL" id="MU865311">
    <property type="protein sequence ID" value="KAK4229094.1"/>
    <property type="molecule type" value="Genomic_DNA"/>
</dbReference>
<feature type="region of interest" description="Disordered" evidence="1">
    <location>
        <begin position="917"/>
        <end position="963"/>
    </location>
</feature>
<feature type="compositionally biased region" description="Basic and acidic residues" evidence="1">
    <location>
        <begin position="941"/>
        <end position="963"/>
    </location>
</feature>
<protein>
    <submittedName>
        <fullName evidence="2">Uncharacterized protein</fullName>
    </submittedName>
</protein>
<gene>
    <name evidence="2" type="ORF">QBC38DRAFT_387091</name>
</gene>